<organism evidence="6 7">
    <name type="scientific">Hwanghaeella grinnelliae</name>
    <dbReference type="NCBI Taxonomy" id="2500179"/>
    <lineage>
        <taxon>Bacteria</taxon>
        <taxon>Pseudomonadati</taxon>
        <taxon>Pseudomonadota</taxon>
        <taxon>Alphaproteobacteria</taxon>
        <taxon>Rhodospirillales</taxon>
        <taxon>Rhodospirillaceae</taxon>
        <taxon>Hwanghaeella</taxon>
    </lineage>
</organism>
<feature type="transmembrane region" description="Helical" evidence="5">
    <location>
        <begin position="301"/>
        <end position="322"/>
    </location>
</feature>
<protein>
    <submittedName>
        <fullName evidence="6">MFS transporter</fullName>
    </submittedName>
</protein>
<evidence type="ECO:0000313" key="7">
    <source>
        <dbReference type="Proteomes" id="UP000287447"/>
    </source>
</evidence>
<proteinExistence type="predicted"/>
<dbReference type="AlphaFoldDB" id="A0A437QP13"/>
<dbReference type="RefSeq" id="WP_127765686.1">
    <property type="nucleotide sequence ID" value="NZ_SADE01000002.1"/>
</dbReference>
<dbReference type="InterPro" id="IPR011701">
    <property type="entry name" value="MFS"/>
</dbReference>
<evidence type="ECO:0000256" key="1">
    <source>
        <dbReference type="ARBA" id="ARBA00022692"/>
    </source>
</evidence>
<evidence type="ECO:0000256" key="3">
    <source>
        <dbReference type="ARBA" id="ARBA00023136"/>
    </source>
</evidence>
<feature type="transmembrane region" description="Helical" evidence="5">
    <location>
        <begin position="212"/>
        <end position="237"/>
    </location>
</feature>
<dbReference type="InterPro" id="IPR036259">
    <property type="entry name" value="MFS_trans_sf"/>
</dbReference>
<sequence>MLIFMAFAMAVSMHGWFGLLNNFMNEEAQFTGKEVGFLQSIREIPGFMSFAAVLLLPFIREQNLALLSLLFLGLGTALTGFFPSEYALYGTTFLMSLGFHYYETMNQSLTLQTVRKTHAASHLATQLRAASLGTFVILLVILVFFDDKQFIEMQTRLGVAEPFSGFNVGYVPIYVAAGVVTVAIAIFCKLHYPMFEVPHAQTKTLFLRRRYWLYYALTFMGGARRQIFMVFAGWLMVEKFGYDATTISLLYMVNLIANIFIAPKVGRLIVQLGERRALILEYCGLIAVFTGYAFVEDHTFAAALYILDHLFFAFAIAIKTYFQKIADPRDIASTAGVSFTINHIAAVGIPAVFGFLYLQDDGLVFQLGAGMAVISLALALLVPRDPTQGRETIMADKSGSGTSAAQPAE</sequence>
<dbReference type="Pfam" id="PF07690">
    <property type="entry name" value="MFS_1"/>
    <property type="match status" value="1"/>
</dbReference>
<keyword evidence="2 5" id="KW-1133">Transmembrane helix</keyword>
<feature type="transmembrane region" description="Helical" evidence="5">
    <location>
        <begin position="123"/>
        <end position="145"/>
    </location>
</feature>
<feature type="transmembrane region" description="Helical" evidence="5">
    <location>
        <begin position="334"/>
        <end position="357"/>
    </location>
</feature>
<feature type="transmembrane region" description="Helical" evidence="5">
    <location>
        <begin position="63"/>
        <end position="80"/>
    </location>
</feature>
<name>A0A437QP13_9PROT</name>
<feature type="region of interest" description="Disordered" evidence="4">
    <location>
        <begin position="390"/>
        <end position="409"/>
    </location>
</feature>
<feature type="transmembrane region" description="Helical" evidence="5">
    <location>
        <begin position="363"/>
        <end position="382"/>
    </location>
</feature>
<dbReference type="EMBL" id="SADE01000002">
    <property type="protein sequence ID" value="RVU36210.1"/>
    <property type="molecule type" value="Genomic_DNA"/>
</dbReference>
<dbReference type="SUPFAM" id="SSF103473">
    <property type="entry name" value="MFS general substrate transporter"/>
    <property type="match status" value="1"/>
</dbReference>
<feature type="transmembrane region" description="Helical" evidence="5">
    <location>
        <begin position="86"/>
        <end position="102"/>
    </location>
</feature>
<accession>A0A437QP13</accession>
<feature type="compositionally biased region" description="Polar residues" evidence="4">
    <location>
        <begin position="399"/>
        <end position="409"/>
    </location>
</feature>
<keyword evidence="7" id="KW-1185">Reference proteome</keyword>
<evidence type="ECO:0000256" key="2">
    <source>
        <dbReference type="ARBA" id="ARBA00022989"/>
    </source>
</evidence>
<comment type="caution">
    <text evidence="6">The sequence shown here is derived from an EMBL/GenBank/DDBJ whole genome shotgun (WGS) entry which is preliminary data.</text>
</comment>
<feature type="transmembrane region" description="Helical" evidence="5">
    <location>
        <begin position="37"/>
        <end position="56"/>
    </location>
</feature>
<feature type="transmembrane region" description="Helical" evidence="5">
    <location>
        <begin position="171"/>
        <end position="192"/>
    </location>
</feature>
<evidence type="ECO:0000256" key="4">
    <source>
        <dbReference type="SAM" id="MobiDB-lite"/>
    </source>
</evidence>
<evidence type="ECO:0000256" key="5">
    <source>
        <dbReference type="SAM" id="Phobius"/>
    </source>
</evidence>
<reference evidence="7" key="1">
    <citation type="submission" date="2019-01" db="EMBL/GenBank/DDBJ databases">
        <title>Gri0909 isolated from a small marine red alga.</title>
        <authorList>
            <person name="Kim J."/>
            <person name="Jeong S.E."/>
            <person name="Jeon C.O."/>
        </authorList>
    </citation>
    <scope>NUCLEOTIDE SEQUENCE [LARGE SCALE GENOMIC DNA]</scope>
    <source>
        <strain evidence="7">Gri0909</strain>
    </source>
</reference>
<gene>
    <name evidence="6" type="ORF">EOI86_13385</name>
</gene>
<feature type="transmembrane region" description="Helical" evidence="5">
    <location>
        <begin position="277"/>
        <end position="295"/>
    </location>
</feature>
<dbReference type="Gene3D" id="1.20.1250.20">
    <property type="entry name" value="MFS general substrate transporter like domains"/>
    <property type="match status" value="2"/>
</dbReference>
<feature type="transmembrane region" description="Helical" evidence="5">
    <location>
        <begin position="249"/>
        <end position="270"/>
    </location>
</feature>
<keyword evidence="1 5" id="KW-0812">Transmembrane</keyword>
<keyword evidence="3 5" id="KW-0472">Membrane</keyword>
<dbReference type="Proteomes" id="UP000287447">
    <property type="component" value="Unassembled WGS sequence"/>
</dbReference>
<evidence type="ECO:0000313" key="6">
    <source>
        <dbReference type="EMBL" id="RVU36210.1"/>
    </source>
</evidence>
<dbReference type="GO" id="GO:0022857">
    <property type="term" value="F:transmembrane transporter activity"/>
    <property type="evidence" value="ECO:0007669"/>
    <property type="project" value="InterPro"/>
</dbReference>
<dbReference type="OrthoDB" id="9774288at2"/>